<dbReference type="FunCoup" id="A0A151Z3L3">
    <property type="interactions" value="51"/>
</dbReference>
<dbReference type="InParanoid" id="A0A151Z3L3"/>
<comment type="caution">
    <text evidence="1">The sequence shown here is derived from an EMBL/GenBank/DDBJ whole genome shotgun (WGS) entry which is preliminary data.</text>
</comment>
<keyword evidence="2" id="KW-1185">Reference proteome</keyword>
<protein>
    <submittedName>
        <fullName evidence="1">Tortoise</fullName>
    </submittedName>
</protein>
<evidence type="ECO:0000313" key="1">
    <source>
        <dbReference type="EMBL" id="KYQ88539.1"/>
    </source>
</evidence>
<organism evidence="1 2">
    <name type="scientific">Tieghemostelium lacteum</name>
    <name type="common">Slime mold</name>
    <name type="synonym">Dictyostelium lacteum</name>
    <dbReference type="NCBI Taxonomy" id="361077"/>
    <lineage>
        <taxon>Eukaryota</taxon>
        <taxon>Amoebozoa</taxon>
        <taxon>Evosea</taxon>
        <taxon>Eumycetozoa</taxon>
        <taxon>Dictyostelia</taxon>
        <taxon>Dictyosteliales</taxon>
        <taxon>Raperosteliaceae</taxon>
        <taxon>Tieghemostelium</taxon>
    </lineage>
</organism>
<evidence type="ECO:0000313" key="2">
    <source>
        <dbReference type="Proteomes" id="UP000076078"/>
    </source>
</evidence>
<dbReference type="STRING" id="361077.A0A151Z3L3"/>
<dbReference type="EMBL" id="LODT01000051">
    <property type="protein sequence ID" value="KYQ88539.1"/>
    <property type="molecule type" value="Genomic_DNA"/>
</dbReference>
<dbReference type="AlphaFoldDB" id="A0A151Z3L3"/>
<accession>A0A151Z3L3</accession>
<reference evidence="1 2" key="1">
    <citation type="submission" date="2015-12" db="EMBL/GenBank/DDBJ databases">
        <title>Dictyostelia acquired genes for synthesis and detection of signals that induce cell-type specialization by lateral gene transfer from prokaryotes.</title>
        <authorList>
            <person name="Gloeckner G."/>
            <person name="Schaap P."/>
        </authorList>
    </citation>
    <scope>NUCLEOTIDE SEQUENCE [LARGE SCALE GENOMIC DNA]</scope>
    <source>
        <strain evidence="1 2">TK</strain>
    </source>
</reference>
<name>A0A151Z3L3_TIELA</name>
<dbReference type="Proteomes" id="UP000076078">
    <property type="component" value="Unassembled WGS sequence"/>
</dbReference>
<proteinExistence type="predicted"/>
<dbReference type="OrthoDB" id="18037at2759"/>
<sequence>MFFVNKIKFNNVIINNSFKGINNYKDLKQNTVDIYKLQRQQDDEINQFKTTPNNALLSKISKNLNLPVDNVVSLSPIRFKISTMIMNQGVSVYHHELRKVITPHDDYERAKRRELVEKIEAEQMKKDMKSNEKGDGNKGGGKKLMSMEKEFELVREQEREQSHFNQLLESQSPQWNAIGQLQIPKEDAFYYDDLFVGFCPYSSDGNKDDPMSLLYQMLTRLSKFYWHKNQTKYEMFFTLKLNQMFINYFMQDETLIYNPQEISKFIELFENCNDQSVLNELIQHPESVENQEIVNYVKMNFGRLSSENYSVIFETLFRDGKDYFSSVESYKQHLLSLFNEILFSATAMLPETIINKEKELKEKWDLLLLEANRQFKVYSCFGTSPEPEKSLATDQRKLLHLVKTCQKKSTLDFIQECKRNLHQSLFSNGLMNSSLTNRELSVSIKQITDGLQTSISTSYTMLEFVFQNSGEISLKWDDFIVGFINSPMIFSSQPLAERFMQYLKSRLGGDGNSTYEQGIVKLFQEMVQLEHTLFKLQQSYNDDYIINGDKLLQELSIELQEELQEEDYKKFLVYPSSNYKMVQLDCHLLAPLHKSFSQDLDVEQQEMEIYIRNKKIYERELKTRNEKLVKLVSDAVSTQQKTCYFIGVFEDQAYTVEISENWMDIWYKLKAHPSPIPLLEFLNSNLTSQDTIKNTLFDLNKFGILYLLHRV</sequence>
<gene>
    <name evidence="1" type="ORF">DLAC_11263</name>
</gene>
<dbReference type="OMA" id="YFIGIQD"/>